<protein>
    <submittedName>
        <fullName evidence="1">Uncharacterized protein</fullName>
    </submittedName>
</protein>
<dbReference type="EMBL" id="BTPU01000023">
    <property type="protein sequence ID" value="GMQ62332.1"/>
    <property type="molecule type" value="Genomic_DNA"/>
</dbReference>
<keyword evidence="2" id="KW-1185">Reference proteome</keyword>
<reference evidence="1" key="1">
    <citation type="submission" date="2023-09" db="EMBL/GenBank/DDBJ databases">
        <title>Vallitalea sediminicola and Vallitalea maricola sp. nov., anaerobic bacteria isolated from marine sediment.</title>
        <authorList>
            <person name="Hirano S."/>
            <person name="Maeda A."/>
            <person name="Terahara T."/>
            <person name="Mori K."/>
            <person name="Hamada M."/>
            <person name="Matsumoto R."/>
            <person name="Kobayashi T."/>
        </authorList>
    </citation>
    <scope>NUCLEOTIDE SEQUENCE</scope>
    <source>
        <strain evidence="1">AN17-2</strain>
    </source>
</reference>
<evidence type="ECO:0000313" key="2">
    <source>
        <dbReference type="Proteomes" id="UP001374599"/>
    </source>
</evidence>
<organism evidence="1 2">
    <name type="scientific">Vallitalea maricola</name>
    <dbReference type="NCBI Taxonomy" id="3074433"/>
    <lineage>
        <taxon>Bacteria</taxon>
        <taxon>Bacillati</taxon>
        <taxon>Bacillota</taxon>
        <taxon>Clostridia</taxon>
        <taxon>Lachnospirales</taxon>
        <taxon>Vallitaleaceae</taxon>
        <taxon>Vallitalea</taxon>
    </lineage>
</organism>
<comment type="caution">
    <text evidence="1">The sequence shown here is derived from an EMBL/GenBank/DDBJ whole genome shotgun (WGS) entry which is preliminary data.</text>
</comment>
<accession>A0ACB5UI66</accession>
<sequence>MYRKFLRCSLSCLAIIFIFITKRTGINAAEVNSNPLMLKNTFVDNIHMEKGSGDVSNVSMLKREDQQGMELQSNDDIEKQVEILHSFNIEHDYSTIGELNLILANKSSIDNVNMELAIFNYDSNTYESLGNKNISSDYKNIRLPLDIVDNINSYISNNELKLKILYTNNDNFNIVLDYISLDYTYGSGVTNDNYYEYDMNDLNIEQGNISANDMAALNNRDNKCLEVDSASNKVAWNATTNIKQKKNNIHALSINYTGSYSTECNNTWLSLWNYTTKSWQVIRNFQSDNNENNIQWTTSDMDDIESYISEFGDVKVRLYNSASSSFKRCSDYLTVTIYYTSDDTVKHYTSDDISSDYGTITGSIEDTTICDSNNLSMISDSANKAAWKCSTQINVDRDYIKTLTVSTRLKSDSMNIRNQYFSLWDFVDNKWTVYSTQSGSTEFEEINICIEDPLIIKRVISDTGVIKARLYNSSPASFTKYTDVITFNIEYGNVGSFQFAQLSDVHELIGSDNFISIINELNTDIKPDFTIVTGDITDHGTNEQYDKYIEDASLIDSPVYVTTGNHDVRWWNANGKKDWETKIGELYYSFDYKGVHFLMLDSSCNFELDGKYNKKQVEWVLNDLQNVSKDTPILIFAHHPFKIHHNITGIDELLSKIEDYNVVAYMCGHLHYYGRKNDNYIPVSYITYIKDNTEQDYCTIDITPNYLYMYKRKASDGSKNLWFKLPMVNKRKPEVNIVTANAKYNGNVEVEVDVPEAPDGIKDVKVRIDNYGPWTLLTRDGNQFRGEIDIQDYNPAIPYGKHFLVVYVTDNNGKVWKEYKDYQWTGGNVSTRWVFETEDMIQSTPTYHNQVVYVGSEDGSIYAINDGDGTLKWKYDTGETIISKPAIYEGINNTLVMVGSSDKRLYSLDSDTGNVQWFYETEGSVLSDPLVYGDNVYFGSGDGYIYCVDIINGTLNWRYKTNGLMRQRPIVHNDTLYAFVRDTYIWYAINISDGTLKWRGNADTDESLFVCGDVRPIKSDNNKLWCIDAQNTRPGYLNMDTGELEWVSTSIEKVSSRGMCTDGETVFYTSGNGRQLHAINTTDQSINWYTDMRANGSDSDFQPFQIDSGLVYDDESMVIHVAERGRITGVNAVTGNIEFIYDAVGYPERVLWSTPEVIDRKVYVSGTDGNVYSIQY</sequence>
<name>A0ACB5UI66_9FIRM</name>
<dbReference type="Proteomes" id="UP001374599">
    <property type="component" value="Unassembled WGS sequence"/>
</dbReference>
<gene>
    <name evidence="1" type="ORF">AN2V17_15640</name>
</gene>
<proteinExistence type="predicted"/>
<evidence type="ECO:0000313" key="1">
    <source>
        <dbReference type="EMBL" id="GMQ62332.1"/>
    </source>
</evidence>